<protein>
    <recommendedName>
        <fullName evidence="2">Aminotransferase class I/classII large domain-containing protein</fullName>
    </recommendedName>
</protein>
<dbReference type="Pfam" id="PF00155">
    <property type="entry name" value="Aminotran_1_2"/>
    <property type="match status" value="1"/>
</dbReference>
<dbReference type="AlphaFoldDB" id="A0A0L6CK46"/>
<dbReference type="SUPFAM" id="SSF53383">
    <property type="entry name" value="PLP-dependent transferases"/>
    <property type="match status" value="1"/>
</dbReference>
<dbReference type="Gene3D" id="3.90.1150.10">
    <property type="entry name" value="Aspartate Aminotransferase, domain 1"/>
    <property type="match status" value="1"/>
</dbReference>
<dbReference type="GO" id="GO:0006520">
    <property type="term" value="P:amino acid metabolic process"/>
    <property type="evidence" value="ECO:0007669"/>
    <property type="project" value="TreeGrafter"/>
</dbReference>
<dbReference type="GO" id="GO:0008483">
    <property type="term" value="F:transaminase activity"/>
    <property type="evidence" value="ECO:0007669"/>
    <property type="project" value="TreeGrafter"/>
</dbReference>
<evidence type="ECO:0000313" key="4">
    <source>
        <dbReference type="Proteomes" id="UP000037397"/>
    </source>
</evidence>
<sequence length="410" mass="43701">MSAPGISTRAARMVGEPSHLVEAHTTAVADPFDPQRNPQGYVNLGTAENELVSDLLLPRLRAAREVVASDTHYGSLHGTDEFRSAVADLLTSHAGRPVDGSRLVAMSGTSAVLDALAYALCEEGEAVVVPAPFYGGFDVDFTARARARLVPAPLSSGDGFALSARAVTDAVEQARAAGTTVPAVALISPHNPTGRVYAADALREVVDATRALGVHLVVDEIYARSVFGDVVFTSALSFEDEHVHVVWGFAKDFALSGYKVGLLHTRHDDVLAAVTAQAYLSPVSNDVQRTLVGLLGDARWVADFTAESARRLAVSHALVVDRLAELGVETAGAQAGVFAWIDLRAQLTEQTWAAERALWSKLFDDAHINIAAGELFHGDEPGWFRITHAADPVHVTEALDRLGRVLAHDE</sequence>
<comment type="caution">
    <text evidence="3">The sequence shown here is derived from an EMBL/GenBank/DDBJ whole genome shotgun (WGS) entry which is preliminary data.</text>
</comment>
<dbReference type="InterPro" id="IPR015421">
    <property type="entry name" value="PyrdxlP-dep_Trfase_major"/>
</dbReference>
<accession>A0A0L6CK46</accession>
<dbReference type="InterPro" id="IPR015422">
    <property type="entry name" value="PyrdxlP-dep_Trfase_small"/>
</dbReference>
<evidence type="ECO:0000259" key="2">
    <source>
        <dbReference type="Pfam" id="PF00155"/>
    </source>
</evidence>
<dbReference type="InterPro" id="IPR004839">
    <property type="entry name" value="Aminotransferase_I/II_large"/>
</dbReference>
<dbReference type="STRING" id="1631356.VV01_14965"/>
<dbReference type="GO" id="GO:0030170">
    <property type="term" value="F:pyridoxal phosphate binding"/>
    <property type="evidence" value="ECO:0007669"/>
    <property type="project" value="InterPro"/>
</dbReference>
<evidence type="ECO:0000313" key="3">
    <source>
        <dbReference type="EMBL" id="KNX38152.1"/>
    </source>
</evidence>
<dbReference type="PRINTS" id="PR00753">
    <property type="entry name" value="ACCSYNTHASE"/>
</dbReference>
<gene>
    <name evidence="3" type="ORF">VV01_14965</name>
</gene>
<dbReference type="InterPro" id="IPR050478">
    <property type="entry name" value="Ethylene_sulfur-biosynth"/>
</dbReference>
<evidence type="ECO:0000256" key="1">
    <source>
        <dbReference type="ARBA" id="ARBA00022898"/>
    </source>
</evidence>
<dbReference type="EMBL" id="LAIR01000002">
    <property type="protein sequence ID" value="KNX38152.1"/>
    <property type="molecule type" value="Genomic_DNA"/>
</dbReference>
<dbReference type="OrthoDB" id="3224382at2"/>
<keyword evidence="1" id="KW-0663">Pyridoxal phosphate</keyword>
<dbReference type="RefSeq" id="WP_050670572.1">
    <property type="nucleotide sequence ID" value="NZ_LAIR01000002.1"/>
</dbReference>
<dbReference type="PANTHER" id="PTHR43795">
    <property type="entry name" value="BIFUNCTIONAL ASPARTATE AMINOTRANSFERASE AND GLUTAMATE/ASPARTATE-PREPHENATE AMINOTRANSFERASE-RELATED"/>
    <property type="match status" value="1"/>
</dbReference>
<dbReference type="CDD" id="cd00609">
    <property type="entry name" value="AAT_like"/>
    <property type="match status" value="1"/>
</dbReference>
<reference evidence="4" key="1">
    <citation type="submission" date="2015-03" db="EMBL/GenBank/DDBJ databases">
        <title>Luteipulveratus halotolerans sp. nov., a novel actinobacterium (Dermacoccaceae) from Sarawak, Malaysia.</title>
        <authorList>
            <person name="Juboi H."/>
            <person name="Basik A."/>
            <person name="Shamsul S.S."/>
            <person name="Arnold P."/>
            <person name="Schmitt E.K."/>
            <person name="Sanglier J.-J."/>
            <person name="Yeo T."/>
        </authorList>
    </citation>
    <scope>NUCLEOTIDE SEQUENCE [LARGE SCALE GENOMIC DNA]</scope>
    <source>
        <strain evidence="4">C296001</strain>
    </source>
</reference>
<name>A0A0L6CK46_9MICO</name>
<proteinExistence type="predicted"/>
<dbReference type="Gene3D" id="3.40.640.10">
    <property type="entry name" value="Type I PLP-dependent aspartate aminotransferase-like (Major domain)"/>
    <property type="match status" value="1"/>
</dbReference>
<dbReference type="PANTHER" id="PTHR43795:SF39">
    <property type="entry name" value="AMINOTRANSFERASE CLASS I_CLASSII DOMAIN-CONTAINING PROTEIN"/>
    <property type="match status" value="1"/>
</dbReference>
<organism evidence="3 4">
    <name type="scientific">Luteipulveratus halotolerans</name>
    <dbReference type="NCBI Taxonomy" id="1631356"/>
    <lineage>
        <taxon>Bacteria</taxon>
        <taxon>Bacillati</taxon>
        <taxon>Actinomycetota</taxon>
        <taxon>Actinomycetes</taxon>
        <taxon>Micrococcales</taxon>
        <taxon>Dermacoccaceae</taxon>
        <taxon>Luteipulveratus</taxon>
    </lineage>
</organism>
<feature type="domain" description="Aminotransferase class I/classII large" evidence="2">
    <location>
        <begin position="67"/>
        <end position="402"/>
    </location>
</feature>
<keyword evidence="4" id="KW-1185">Reference proteome</keyword>
<dbReference type="InterPro" id="IPR015424">
    <property type="entry name" value="PyrdxlP-dep_Trfase"/>
</dbReference>
<dbReference type="Proteomes" id="UP000037397">
    <property type="component" value="Unassembled WGS sequence"/>
</dbReference>